<evidence type="ECO:0000259" key="3">
    <source>
        <dbReference type="Pfam" id="PF21787"/>
    </source>
</evidence>
<accession>A0AAE1HVJ9</accession>
<gene>
    <name evidence="4" type="ORF">KUF71_000541</name>
</gene>
<dbReference type="AlphaFoldDB" id="A0AAE1HVJ9"/>
<feature type="compositionally biased region" description="Low complexity" evidence="2">
    <location>
        <begin position="185"/>
        <end position="196"/>
    </location>
</feature>
<sequence length="700" mass="78961">MGWLWELPMGFGAAHGQRYSAHRNRAFVPMGIMGILPWVPKFKSKNLKKWKNGYSLDIGIMPKVSTRKRLKHKKTHGMGRKKSADSENSSGVASESDAQEAYSGNGPPQHSPSPVPSHSSVASSSRPSSSLSVAESEYLDFLEDNNLSSPDPSVVSISPVASLASNDPLDSCSNAGSPFHFRPISSPESPSNASASDMLPGLGTPFKVPTTDMVEPSLSKSSPVKKTHSEPLLRIVKDRLELFLRSHWMSLVHDDSLFILYLSRNEDRITQRQVIAKADGTIKLKVHCKTLSIEKYVKDLLPARHLHVNTVGYFVDRLVYVLNTFSSFEVCAGVPNVEYKCVWEECKSGVIDRNPYKESRYHETFRSVHCDTLVSLRQWKCVECGRLSEVLKRKSNMAGKDECHRNTPNMYLSESQRLQKLGDLKKKVDVSNKKYKRLQEKMNHLLQQEGVEIDEDDANDFKKALESQDLSETQSLFLQQQMKAIKAKSPRGRRWHPAMIRFALRVFMKSPSAYGALYESGMLTLPSRRTLFDYIHFKPVHDGIDYEVLESVSKRVESMIQSGRDYQKYHVLMCDEMYISKNLVYKKTTGKVVGFCSVDDVRSELSALEEYLENPSAIKGPQKIIASKVLSFLIKGTANDIKEVVASYFVDSLTKEDLYRWSWELITKLERAGIAVIAFTSDGSSVNRSFIKMNKPDRGV</sequence>
<evidence type="ECO:0000313" key="5">
    <source>
        <dbReference type="Proteomes" id="UP001219518"/>
    </source>
</evidence>
<feature type="compositionally biased region" description="Basic residues" evidence="2">
    <location>
        <begin position="67"/>
        <end position="81"/>
    </location>
</feature>
<dbReference type="Pfam" id="PF21787">
    <property type="entry name" value="TNP-like_RNaseH_N"/>
    <property type="match status" value="1"/>
</dbReference>
<dbReference type="EMBL" id="JAHWGI010001324">
    <property type="protein sequence ID" value="KAK3928271.1"/>
    <property type="molecule type" value="Genomic_DNA"/>
</dbReference>
<dbReference type="Proteomes" id="UP001219518">
    <property type="component" value="Unassembled WGS sequence"/>
</dbReference>
<comment type="caution">
    <text evidence="4">The sequence shown here is derived from an EMBL/GenBank/DDBJ whole genome shotgun (WGS) entry which is preliminary data.</text>
</comment>
<evidence type="ECO:0000313" key="4">
    <source>
        <dbReference type="EMBL" id="KAK3928271.1"/>
    </source>
</evidence>
<reference evidence="4" key="2">
    <citation type="journal article" date="2023" name="BMC Genomics">
        <title>Pest status, molecular evolution, and epigenetic factors derived from the genome assembly of Frankliniella fusca, a thysanopteran phytovirus vector.</title>
        <authorList>
            <person name="Catto M.A."/>
            <person name="Labadie P.E."/>
            <person name="Jacobson A.L."/>
            <person name="Kennedy G.G."/>
            <person name="Srinivasan R."/>
            <person name="Hunt B.G."/>
        </authorList>
    </citation>
    <scope>NUCLEOTIDE SEQUENCE</scope>
    <source>
        <strain evidence="4">PL_HMW_Pooled</strain>
    </source>
</reference>
<dbReference type="InterPro" id="IPR048365">
    <property type="entry name" value="TNP-like_RNaseH_N"/>
</dbReference>
<protein>
    <submittedName>
        <fullName evidence="4">S-layer protein</fullName>
    </submittedName>
</protein>
<evidence type="ECO:0000256" key="2">
    <source>
        <dbReference type="SAM" id="MobiDB-lite"/>
    </source>
</evidence>
<feature type="region of interest" description="Disordered" evidence="2">
    <location>
        <begin position="67"/>
        <end position="129"/>
    </location>
</feature>
<feature type="domain" description="Transposable element P transposase-like RNase H" evidence="3">
    <location>
        <begin position="543"/>
        <end position="692"/>
    </location>
</feature>
<feature type="region of interest" description="Disordered" evidence="2">
    <location>
        <begin position="180"/>
        <end position="200"/>
    </location>
</feature>
<keyword evidence="5" id="KW-1185">Reference proteome</keyword>
<evidence type="ECO:0000256" key="1">
    <source>
        <dbReference type="SAM" id="Coils"/>
    </source>
</evidence>
<organism evidence="4 5">
    <name type="scientific">Frankliniella fusca</name>
    <dbReference type="NCBI Taxonomy" id="407009"/>
    <lineage>
        <taxon>Eukaryota</taxon>
        <taxon>Metazoa</taxon>
        <taxon>Ecdysozoa</taxon>
        <taxon>Arthropoda</taxon>
        <taxon>Hexapoda</taxon>
        <taxon>Insecta</taxon>
        <taxon>Pterygota</taxon>
        <taxon>Neoptera</taxon>
        <taxon>Paraneoptera</taxon>
        <taxon>Thysanoptera</taxon>
        <taxon>Terebrantia</taxon>
        <taxon>Thripoidea</taxon>
        <taxon>Thripidae</taxon>
        <taxon>Frankliniella</taxon>
    </lineage>
</organism>
<proteinExistence type="predicted"/>
<reference evidence="4" key="1">
    <citation type="submission" date="2021-07" db="EMBL/GenBank/DDBJ databases">
        <authorList>
            <person name="Catto M.A."/>
            <person name="Jacobson A."/>
            <person name="Kennedy G."/>
            <person name="Labadie P."/>
            <person name="Hunt B.G."/>
            <person name="Srinivasan R."/>
        </authorList>
    </citation>
    <scope>NUCLEOTIDE SEQUENCE</scope>
    <source>
        <strain evidence="4">PL_HMW_Pooled</strain>
        <tissue evidence="4">Head</tissue>
    </source>
</reference>
<feature type="coiled-coil region" evidence="1">
    <location>
        <begin position="421"/>
        <end position="448"/>
    </location>
</feature>
<name>A0AAE1HVJ9_9NEOP</name>
<keyword evidence="1" id="KW-0175">Coiled coil</keyword>
<feature type="compositionally biased region" description="Low complexity" evidence="2">
    <location>
        <begin position="116"/>
        <end position="129"/>
    </location>
</feature>